<evidence type="ECO:0000256" key="1">
    <source>
        <dbReference type="ARBA" id="ARBA00022443"/>
    </source>
</evidence>
<dbReference type="PROSITE" id="PS50011">
    <property type="entry name" value="PROTEIN_KINASE_DOM"/>
    <property type="match status" value="1"/>
</dbReference>
<dbReference type="InterPro" id="IPR001245">
    <property type="entry name" value="Ser-Thr/Tyr_kinase_cat_dom"/>
</dbReference>
<dbReference type="GO" id="GO:0030036">
    <property type="term" value="P:actin cytoskeleton organization"/>
    <property type="evidence" value="ECO:0007669"/>
    <property type="project" value="UniProtKB-ARBA"/>
</dbReference>
<evidence type="ECO:0000256" key="11">
    <source>
        <dbReference type="PROSITE-ProRule" id="PRU00192"/>
    </source>
</evidence>
<feature type="binding site" evidence="12">
    <location>
        <position position="356"/>
    </location>
    <ligand>
        <name>ATP</name>
        <dbReference type="ChEBI" id="CHEBI:30616"/>
    </ligand>
</feature>
<feature type="domain" description="SH2" evidence="15">
    <location>
        <begin position="210"/>
        <end position="302"/>
    </location>
</feature>
<evidence type="ECO:0000256" key="3">
    <source>
        <dbReference type="ARBA" id="ARBA00022679"/>
    </source>
</evidence>
<sequence length="597" mass="67279">MGNLCTCSRFKRNPGNNQHRKLADDANTTAQHGKFAANQNGVSAEHSVAELSMALRQGNIDPNNPNALAALSGQAALPLAAGGLANGKGPVGISGDKFGHHHHLVDEQGNLTIFNSQAQQSNGQQQIAANNNGGDSSGNDSAGGYPVFIALYDYETRTEEDLGFTKGEHLEILDNKHGDWWLARSKKTRLKGYIPSNYVAKLKSIEAEPWFFGKIKRVEAERKLLSSDNEHGSFLIRDSESRRDDYSLSVRDGDTVKHYRVRKLDEGGYFIARRTPFRNLKDLVKHYSQDADGLCVELRKPCVQFDEPTTRGLSYNTHDAWEIDKRSLTFIRELGHGQFGQVYEGLWNGTTPVAIKTLKKGTMDPEDFLAEAHIMKNLRHTKLVQLYAVCTKEEPIYIVTELMKNGCLLDYLQKANRQALDLPKLIYMAAQIADGMAYLEAHNYVHRDLAARNILVGEKNIVKIADFGLARLIKETEYEARVGARFPIKWTAPEAASYSKFSTKSDVWSFGIVLYEIITYGKVPYGGMSNTECITQVEHGYRMPCPQGCPPALYEIMYECWHKDPQKRPTFDTLKWKLDEFFETDTNEYRDATQFIR</sequence>
<dbReference type="SMART" id="SM00252">
    <property type="entry name" value="SH2"/>
    <property type="match status" value="1"/>
</dbReference>
<keyword evidence="8 13" id="KW-0829">Tyrosine-protein kinase</keyword>
<evidence type="ECO:0000313" key="18">
    <source>
        <dbReference type="EMBL" id="MDE46061.1"/>
    </source>
</evidence>
<feature type="domain" description="Protein kinase" evidence="17">
    <location>
        <begin position="328"/>
        <end position="582"/>
    </location>
</feature>
<dbReference type="InterPro" id="IPR011009">
    <property type="entry name" value="Kinase-like_dom_sf"/>
</dbReference>
<evidence type="ECO:0000259" key="16">
    <source>
        <dbReference type="PROSITE" id="PS50002"/>
    </source>
</evidence>
<gene>
    <name evidence="18" type="primary">Src42A_1</name>
    <name evidence="18" type="ORF">g.3010</name>
</gene>
<keyword evidence="3 13" id="KW-0808">Transferase</keyword>
<organism evidence="18">
    <name type="scientific">Aceria tosichella</name>
    <name type="common">wheat curl mite</name>
    <dbReference type="NCBI Taxonomy" id="561515"/>
    <lineage>
        <taxon>Eukaryota</taxon>
        <taxon>Metazoa</taxon>
        <taxon>Ecdysozoa</taxon>
        <taxon>Arthropoda</taxon>
        <taxon>Chelicerata</taxon>
        <taxon>Arachnida</taxon>
        <taxon>Acari</taxon>
        <taxon>Acariformes</taxon>
        <taxon>Trombidiformes</taxon>
        <taxon>Prostigmata</taxon>
        <taxon>Eupodina</taxon>
        <taxon>Eriophyoidea</taxon>
        <taxon>Eriophyidae</taxon>
        <taxon>Eriophyinae</taxon>
        <taxon>Aceriini</taxon>
        <taxon>Aceria</taxon>
    </lineage>
</organism>
<dbReference type="PROSITE" id="PS50001">
    <property type="entry name" value="SH2"/>
    <property type="match status" value="1"/>
</dbReference>
<dbReference type="GO" id="GO:0048468">
    <property type="term" value="P:cell development"/>
    <property type="evidence" value="ECO:0007669"/>
    <property type="project" value="UniProtKB-ARBA"/>
</dbReference>
<dbReference type="SUPFAM" id="SSF56112">
    <property type="entry name" value="Protein kinase-like (PK-like)"/>
    <property type="match status" value="1"/>
</dbReference>
<evidence type="ECO:0000256" key="4">
    <source>
        <dbReference type="ARBA" id="ARBA00022741"/>
    </source>
</evidence>
<feature type="domain" description="SH3" evidence="16">
    <location>
        <begin position="143"/>
        <end position="204"/>
    </location>
</feature>
<dbReference type="SUPFAM" id="SSF55550">
    <property type="entry name" value="SH2 domain"/>
    <property type="match status" value="1"/>
</dbReference>
<dbReference type="GO" id="GO:0005524">
    <property type="term" value="F:ATP binding"/>
    <property type="evidence" value="ECO:0007669"/>
    <property type="project" value="UniProtKB-UniRule"/>
</dbReference>
<dbReference type="Pfam" id="PF07714">
    <property type="entry name" value="PK_Tyr_Ser-Thr"/>
    <property type="match status" value="1"/>
</dbReference>
<dbReference type="Gene3D" id="2.30.30.40">
    <property type="entry name" value="SH3 Domains"/>
    <property type="match status" value="1"/>
</dbReference>
<comment type="similarity">
    <text evidence="13">Belongs to the protein kinase superfamily. Tyr protein kinase family.</text>
</comment>
<dbReference type="InterPro" id="IPR001452">
    <property type="entry name" value="SH3_domain"/>
</dbReference>
<evidence type="ECO:0000256" key="14">
    <source>
        <dbReference type="SAM" id="MobiDB-lite"/>
    </source>
</evidence>
<dbReference type="SMART" id="SM00326">
    <property type="entry name" value="SH3"/>
    <property type="match status" value="1"/>
</dbReference>
<dbReference type="InterPro" id="IPR000980">
    <property type="entry name" value="SH2"/>
</dbReference>
<dbReference type="InterPro" id="IPR008266">
    <property type="entry name" value="Tyr_kinase_AS"/>
</dbReference>
<accession>A0A6G1S765</accession>
<dbReference type="SMART" id="SM00219">
    <property type="entry name" value="TyrKc"/>
    <property type="match status" value="1"/>
</dbReference>
<dbReference type="SUPFAM" id="SSF50044">
    <property type="entry name" value="SH3-domain"/>
    <property type="match status" value="1"/>
</dbReference>
<keyword evidence="4 12" id="KW-0547">Nucleotide-binding</keyword>
<evidence type="ECO:0000256" key="12">
    <source>
        <dbReference type="PROSITE-ProRule" id="PRU10141"/>
    </source>
</evidence>
<dbReference type="Gene3D" id="1.10.510.10">
    <property type="entry name" value="Transferase(Phosphotransferase) domain 1"/>
    <property type="match status" value="1"/>
</dbReference>
<evidence type="ECO:0000256" key="7">
    <source>
        <dbReference type="ARBA" id="ARBA00022999"/>
    </source>
</evidence>
<dbReference type="PROSITE" id="PS00107">
    <property type="entry name" value="PROTEIN_KINASE_ATP"/>
    <property type="match status" value="1"/>
</dbReference>
<dbReference type="PRINTS" id="PR00401">
    <property type="entry name" value="SH2DOMAIN"/>
</dbReference>
<evidence type="ECO:0000256" key="13">
    <source>
        <dbReference type="RuleBase" id="RU362096"/>
    </source>
</evidence>
<evidence type="ECO:0000256" key="10">
    <source>
        <dbReference type="PROSITE-ProRule" id="PRU00191"/>
    </source>
</evidence>
<keyword evidence="2" id="KW-0597">Phosphoprotein</keyword>
<protein>
    <recommendedName>
        <fullName evidence="13">Tyrosine-protein kinase</fullName>
        <ecNumber evidence="13">2.7.10.2</ecNumber>
    </recommendedName>
</protein>
<dbReference type="FunFam" id="1.10.510.10:FF:000052">
    <property type="entry name" value="Tyrosine-protein kinase"/>
    <property type="match status" value="1"/>
</dbReference>
<dbReference type="FunFam" id="3.30.200.20:FF:000053">
    <property type="entry name" value="Tyrosine-protein kinase"/>
    <property type="match status" value="1"/>
</dbReference>
<keyword evidence="1 11" id="KW-0728">SH3 domain</keyword>
<reference evidence="18" key="1">
    <citation type="submission" date="2018-10" db="EMBL/GenBank/DDBJ databases">
        <title>Transcriptome assembly of Aceria tosichella (Wheat curl mite) Type 2.</title>
        <authorList>
            <person name="Scully E.D."/>
            <person name="Geib S.M."/>
            <person name="Palmer N.A."/>
            <person name="Gupta A.K."/>
            <person name="Sarath G."/>
            <person name="Tatineni S."/>
        </authorList>
    </citation>
    <scope>NUCLEOTIDE SEQUENCE</scope>
    <source>
        <strain evidence="18">LincolnNE</strain>
    </source>
</reference>
<keyword evidence="6 12" id="KW-0067">ATP-binding</keyword>
<dbReference type="PRINTS" id="PR00452">
    <property type="entry name" value="SH3DOMAIN"/>
</dbReference>
<dbReference type="GO" id="GO:0002009">
    <property type="term" value="P:morphogenesis of an epithelium"/>
    <property type="evidence" value="ECO:0007669"/>
    <property type="project" value="UniProtKB-ARBA"/>
</dbReference>
<dbReference type="CDD" id="cd11845">
    <property type="entry name" value="SH3_Src_like"/>
    <property type="match status" value="1"/>
</dbReference>
<dbReference type="InterPro" id="IPR017441">
    <property type="entry name" value="Protein_kinase_ATP_BS"/>
</dbReference>
<dbReference type="InterPro" id="IPR050198">
    <property type="entry name" value="Non-receptor_tyrosine_kinases"/>
</dbReference>
<dbReference type="InterPro" id="IPR036860">
    <property type="entry name" value="SH2_dom_sf"/>
</dbReference>
<keyword evidence="7 10" id="KW-0727">SH2 domain</keyword>
<feature type="region of interest" description="Disordered" evidence="14">
    <location>
        <begin position="119"/>
        <end position="141"/>
    </location>
</feature>
<proteinExistence type="inferred from homology"/>
<dbReference type="GO" id="GO:0007435">
    <property type="term" value="P:salivary gland morphogenesis"/>
    <property type="evidence" value="ECO:0007669"/>
    <property type="project" value="UniProtKB-ARBA"/>
</dbReference>
<evidence type="ECO:0000259" key="15">
    <source>
        <dbReference type="PROSITE" id="PS50001"/>
    </source>
</evidence>
<dbReference type="PROSITE" id="PS00109">
    <property type="entry name" value="PROTEIN_KINASE_TYR"/>
    <property type="match status" value="1"/>
</dbReference>
<dbReference type="InterPro" id="IPR020635">
    <property type="entry name" value="Tyr_kinase_cat_dom"/>
</dbReference>
<dbReference type="InterPro" id="IPR000719">
    <property type="entry name" value="Prot_kinase_dom"/>
</dbReference>
<dbReference type="PANTHER" id="PTHR24418">
    <property type="entry name" value="TYROSINE-PROTEIN KINASE"/>
    <property type="match status" value="1"/>
</dbReference>
<evidence type="ECO:0000256" key="8">
    <source>
        <dbReference type="ARBA" id="ARBA00023137"/>
    </source>
</evidence>
<comment type="catalytic activity">
    <reaction evidence="9 13">
        <text>L-tyrosyl-[protein] + ATP = O-phospho-L-tyrosyl-[protein] + ADP + H(+)</text>
        <dbReference type="Rhea" id="RHEA:10596"/>
        <dbReference type="Rhea" id="RHEA-COMP:10136"/>
        <dbReference type="Rhea" id="RHEA-COMP:20101"/>
        <dbReference type="ChEBI" id="CHEBI:15378"/>
        <dbReference type="ChEBI" id="CHEBI:30616"/>
        <dbReference type="ChEBI" id="CHEBI:46858"/>
        <dbReference type="ChEBI" id="CHEBI:61978"/>
        <dbReference type="ChEBI" id="CHEBI:456216"/>
        <dbReference type="EC" id="2.7.10.2"/>
    </reaction>
</comment>
<dbReference type="Gene3D" id="3.30.505.10">
    <property type="entry name" value="SH2 domain"/>
    <property type="match status" value="1"/>
</dbReference>
<keyword evidence="5 13" id="KW-0418">Kinase</keyword>
<dbReference type="Pfam" id="PF00018">
    <property type="entry name" value="SH3_1"/>
    <property type="match status" value="1"/>
</dbReference>
<dbReference type="FunFam" id="3.30.505.10:FF:000044">
    <property type="entry name" value="Tyrosine-protein kinase"/>
    <property type="match status" value="1"/>
</dbReference>
<dbReference type="AlphaFoldDB" id="A0A6G1S765"/>
<dbReference type="PROSITE" id="PS50002">
    <property type="entry name" value="SH3"/>
    <property type="match status" value="1"/>
</dbReference>
<evidence type="ECO:0000256" key="2">
    <source>
        <dbReference type="ARBA" id="ARBA00022553"/>
    </source>
</evidence>
<evidence type="ECO:0000256" key="6">
    <source>
        <dbReference type="ARBA" id="ARBA00022840"/>
    </source>
</evidence>
<evidence type="ECO:0000259" key="17">
    <source>
        <dbReference type="PROSITE" id="PS50011"/>
    </source>
</evidence>
<name>A0A6G1S765_9ACAR</name>
<dbReference type="GO" id="GO:0004715">
    <property type="term" value="F:non-membrane spanning protein tyrosine kinase activity"/>
    <property type="evidence" value="ECO:0007669"/>
    <property type="project" value="UniProtKB-EC"/>
</dbReference>
<dbReference type="Pfam" id="PF00017">
    <property type="entry name" value="SH2"/>
    <property type="match status" value="1"/>
</dbReference>
<evidence type="ECO:0000256" key="5">
    <source>
        <dbReference type="ARBA" id="ARBA00022777"/>
    </source>
</evidence>
<dbReference type="PRINTS" id="PR00109">
    <property type="entry name" value="TYRKINASE"/>
</dbReference>
<evidence type="ECO:0000256" key="9">
    <source>
        <dbReference type="ARBA" id="ARBA00051245"/>
    </source>
</evidence>
<dbReference type="EMBL" id="GGYP01001290">
    <property type="protein sequence ID" value="MDE46061.1"/>
    <property type="molecule type" value="Transcribed_RNA"/>
</dbReference>
<dbReference type="EC" id="2.7.10.2" evidence="13"/>
<dbReference type="InterPro" id="IPR036028">
    <property type="entry name" value="SH3-like_dom_sf"/>
</dbReference>